<gene>
    <name evidence="1" type="ORF">NCS_30068</name>
</gene>
<protein>
    <submittedName>
        <fullName evidence="1">Uncharacterized protein</fullName>
    </submittedName>
</protein>
<sequence>MMMALMGSATIKFILGSARHFSRINVPEFVFIARIPIIRS</sequence>
<dbReference type="Proteomes" id="UP000230607">
    <property type="component" value="Chromosome 1"/>
</dbReference>
<keyword evidence="2" id="KW-1185">Reference proteome</keyword>
<dbReference type="AlphaFoldDB" id="A0A2H1FHI6"/>
<dbReference type="EMBL" id="LT841358">
    <property type="protein sequence ID" value="SMH72228.1"/>
    <property type="molecule type" value="Genomic_DNA"/>
</dbReference>
<evidence type="ECO:0000313" key="2">
    <source>
        <dbReference type="Proteomes" id="UP000230607"/>
    </source>
</evidence>
<proteinExistence type="predicted"/>
<name>A0A2H1FHI6_9ARCH</name>
<evidence type="ECO:0000313" key="1">
    <source>
        <dbReference type="EMBL" id="SMH72228.1"/>
    </source>
</evidence>
<organism evidence="1 2">
    <name type="scientific">Candidatus Nitrosotalea okcheonensis</name>
    <dbReference type="NCBI Taxonomy" id="1903276"/>
    <lineage>
        <taxon>Archaea</taxon>
        <taxon>Nitrososphaerota</taxon>
        <taxon>Nitrososphaeria</taxon>
        <taxon>Nitrosotaleales</taxon>
        <taxon>Nitrosotaleaceae</taxon>
        <taxon>Nitrosotalea</taxon>
    </lineage>
</organism>
<reference evidence="2" key="1">
    <citation type="submission" date="2017-03" db="EMBL/GenBank/DDBJ databases">
        <authorList>
            <person name="Herbold C."/>
        </authorList>
    </citation>
    <scope>NUCLEOTIDE SEQUENCE [LARGE SCALE GENOMIC DNA]</scope>
</reference>
<accession>A0A2H1FHI6</accession>